<sequence length="216" mass="25311">MALKNKNQKRVNNFSKIIQKRSNRKPVPIWKFLPYKKILSQRPNYLLLADDTYLEMMNLPGKDLDFLNADGFDGSNQIIVDFYALLSAYTPDFDILISQLPADTRVQQSAWGQRLNEIEKELSQRISDQRRTQLIAARNWANSEIQTDINIVSQVTHQEYTLFLYGETIKQLEERKRLFLSLSRTAFTPTPISVERKEMILRQINNPGDRLELEEF</sequence>
<organism evidence="1 2">
    <name type="scientific">Fructobacillus fructosus</name>
    <dbReference type="NCBI Taxonomy" id="1631"/>
    <lineage>
        <taxon>Bacteria</taxon>
        <taxon>Bacillati</taxon>
        <taxon>Bacillota</taxon>
        <taxon>Bacilli</taxon>
        <taxon>Lactobacillales</taxon>
        <taxon>Lactobacillaceae</taxon>
        <taxon>Fructobacillus</taxon>
    </lineage>
</organism>
<dbReference type="Proteomes" id="UP001314261">
    <property type="component" value="Unassembled WGS sequence"/>
</dbReference>
<gene>
    <name evidence="1" type="ORF">R54839_PPFHFPJH_01385</name>
</gene>
<keyword evidence="2" id="KW-1185">Reference proteome</keyword>
<protein>
    <submittedName>
        <fullName evidence="1">Uncharacterized protein</fullName>
    </submittedName>
</protein>
<accession>A0ABN9YX25</accession>
<name>A0ABN9YX25_9LACO</name>
<evidence type="ECO:0000313" key="2">
    <source>
        <dbReference type="Proteomes" id="UP001314261"/>
    </source>
</evidence>
<evidence type="ECO:0000313" key="1">
    <source>
        <dbReference type="EMBL" id="CAK1251392.1"/>
    </source>
</evidence>
<comment type="caution">
    <text evidence="1">The sequence shown here is derived from an EMBL/GenBank/DDBJ whole genome shotgun (WGS) entry which is preliminary data.</text>
</comment>
<dbReference type="EMBL" id="CAUZLR010000010">
    <property type="protein sequence ID" value="CAK1251392.1"/>
    <property type="molecule type" value="Genomic_DNA"/>
</dbReference>
<proteinExistence type="predicted"/>
<dbReference type="RefSeq" id="WP_187753959.1">
    <property type="nucleotide sequence ID" value="NZ_CAUZLR010000010.1"/>
</dbReference>
<reference evidence="1 2" key="1">
    <citation type="submission" date="2023-10" db="EMBL/GenBank/DDBJ databases">
        <authorList>
            <person name="Botero Cardona J."/>
        </authorList>
    </citation>
    <scope>NUCLEOTIDE SEQUENCE [LARGE SCALE GENOMIC DNA]</scope>
    <source>
        <strain evidence="1 2">R-54839</strain>
    </source>
</reference>